<dbReference type="Proteomes" id="UP001642464">
    <property type="component" value="Unassembled WGS sequence"/>
</dbReference>
<proteinExistence type="predicted"/>
<feature type="transmembrane region" description="Helical" evidence="1">
    <location>
        <begin position="172"/>
        <end position="191"/>
    </location>
</feature>
<keyword evidence="1" id="KW-1133">Transmembrane helix</keyword>
<evidence type="ECO:0000256" key="1">
    <source>
        <dbReference type="SAM" id="Phobius"/>
    </source>
</evidence>
<reference evidence="2 3" key="1">
    <citation type="submission" date="2024-02" db="EMBL/GenBank/DDBJ databases">
        <authorList>
            <person name="Chen Y."/>
            <person name="Shah S."/>
            <person name="Dougan E. K."/>
            <person name="Thang M."/>
            <person name="Chan C."/>
        </authorList>
    </citation>
    <scope>NUCLEOTIDE SEQUENCE [LARGE SCALE GENOMIC DNA]</scope>
</reference>
<name>A0ABP0JK45_9DINO</name>
<dbReference type="EMBL" id="CAXAMM010007613">
    <property type="protein sequence ID" value="CAK9014802.1"/>
    <property type="molecule type" value="Genomic_DNA"/>
</dbReference>
<comment type="caution">
    <text evidence="2">The sequence shown here is derived from an EMBL/GenBank/DDBJ whole genome shotgun (WGS) entry which is preliminary data.</text>
</comment>
<keyword evidence="1" id="KW-0812">Transmembrane</keyword>
<feature type="transmembrane region" description="Helical" evidence="1">
    <location>
        <begin position="203"/>
        <end position="224"/>
    </location>
</feature>
<organism evidence="2 3">
    <name type="scientific">Durusdinium trenchii</name>
    <dbReference type="NCBI Taxonomy" id="1381693"/>
    <lineage>
        <taxon>Eukaryota</taxon>
        <taxon>Sar</taxon>
        <taxon>Alveolata</taxon>
        <taxon>Dinophyceae</taxon>
        <taxon>Suessiales</taxon>
        <taxon>Symbiodiniaceae</taxon>
        <taxon>Durusdinium</taxon>
    </lineage>
</organism>
<keyword evidence="3" id="KW-1185">Reference proteome</keyword>
<sequence length="348" mass="39069">MNSFSPVTGAKELKVPSIAITNAVTAEVLDRSSAPEVVNPKTGHVAVQMLFRATLRMDQQVRHFPFDCQWLAITVSLKEEGCARNRSFLFQYCEVDEGLSLDEWYLCPEPAFSTLTKQDAPSIQDTVMCGLLIRRASRYYVVNIMLMLGLISSIAFAIYTVHVSLFWERAEVFLGIFPLIVIFKMSAQAKLPRVGYSTKFDRFATACQMLFLVIVMGCMAASFITNVPTWFRPCDVAAETLVYEKLTLLADVEHYCCIALIGLWLAWIVRFSYQARQVQLLDPVQNFQSRVPLKLQGHGAPPGSTEASVEGLAPTLSVLAQEEKKRRRSRPSLFTALGIFGEDKQKMK</sequence>
<accession>A0ABP0JK45</accession>
<gene>
    <name evidence="2" type="ORF">SCF082_LOCUS12482</name>
</gene>
<feature type="transmembrane region" description="Helical" evidence="1">
    <location>
        <begin position="252"/>
        <end position="269"/>
    </location>
</feature>
<feature type="transmembrane region" description="Helical" evidence="1">
    <location>
        <begin position="140"/>
        <end position="160"/>
    </location>
</feature>
<protein>
    <submittedName>
        <fullName evidence="2">CLIP-associated protein</fullName>
    </submittedName>
</protein>
<keyword evidence="1" id="KW-0472">Membrane</keyword>
<evidence type="ECO:0000313" key="3">
    <source>
        <dbReference type="Proteomes" id="UP001642464"/>
    </source>
</evidence>
<evidence type="ECO:0000313" key="2">
    <source>
        <dbReference type="EMBL" id="CAK9014802.1"/>
    </source>
</evidence>